<reference evidence="1 2" key="1">
    <citation type="submission" date="2024-07" db="EMBL/GenBank/DDBJ databases">
        <title>Uliginosibacterium flavum JJ3220;KACC:17644.</title>
        <authorList>
            <person name="Kim M.K."/>
        </authorList>
    </citation>
    <scope>NUCLEOTIDE SEQUENCE [LARGE SCALE GENOMIC DNA]</scope>
    <source>
        <strain evidence="1 2">KACC:17644</strain>
    </source>
</reference>
<dbReference type="RefSeq" id="WP_354601607.1">
    <property type="nucleotide sequence ID" value="NZ_JBEWZI010000013.1"/>
</dbReference>
<dbReference type="InterPro" id="IPR013783">
    <property type="entry name" value="Ig-like_fold"/>
</dbReference>
<evidence type="ECO:0008006" key="3">
    <source>
        <dbReference type="Google" id="ProtNLM"/>
    </source>
</evidence>
<gene>
    <name evidence="1" type="ORF">ABXR19_13205</name>
</gene>
<evidence type="ECO:0000313" key="1">
    <source>
        <dbReference type="EMBL" id="MET7015147.1"/>
    </source>
</evidence>
<dbReference type="PROSITE" id="PS51257">
    <property type="entry name" value="PROKAR_LIPOPROTEIN"/>
    <property type="match status" value="1"/>
</dbReference>
<dbReference type="Gene3D" id="2.60.40.10">
    <property type="entry name" value="Immunoglobulins"/>
    <property type="match status" value="1"/>
</dbReference>
<comment type="caution">
    <text evidence="1">The sequence shown here is derived from an EMBL/GenBank/DDBJ whole genome shotgun (WGS) entry which is preliminary data.</text>
</comment>
<dbReference type="EMBL" id="JBEWZI010000013">
    <property type="protein sequence ID" value="MET7015147.1"/>
    <property type="molecule type" value="Genomic_DNA"/>
</dbReference>
<protein>
    <recommendedName>
        <fullName evidence="3">CARDB domain-containing protein</fullName>
    </recommendedName>
</protein>
<keyword evidence="2" id="KW-1185">Reference proteome</keyword>
<evidence type="ECO:0000313" key="2">
    <source>
        <dbReference type="Proteomes" id="UP001549691"/>
    </source>
</evidence>
<accession>A0ABV2TQ53</accession>
<sequence>MKMKQAGLGGLLVLGLAGCASVELEALGVKSVPRGDEVCFQGLVRNAGGIDAQGPVELILGSTPQSFGPKITVMSTTVWNGVIGKNGQVIETGAYACQPMVAGGVYWVELLVDPENKIKEITKSNNKFNDRNFKP</sequence>
<proteinExistence type="predicted"/>
<name>A0ABV2TQ53_9RHOO</name>
<organism evidence="1 2">
    <name type="scientific">Uliginosibacterium flavum</name>
    <dbReference type="NCBI Taxonomy" id="1396831"/>
    <lineage>
        <taxon>Bacteria</taxon>
        <taxon>Pseudomonadati</taxon>
        <taxon>Pseudomonadota</taxon>
        <taxon>Betaproteobacteria</taxon>
        <taxon>Rhodocyclales</taxon>
        <taxon>Zoogloeaceae</taxon>
        <taxon>Uliginosibacterium</taxon>
    </lineage>
</organism>
<dbReference type="Proteomes" id="UP001549691">
    <property type="component" value="Unassembled WGS sequence"/>
</dbReference>